<comment type="subcellular location">
    <subcellularLocation>
        <location evidence="7">Cell membrane</location>
        <topology evidence="7">Multi-pass membrane protein</topology>
    </subcellularLocation>
    <subcellularLocation>
        <location evidence="1">Membrane</location>
        <topology evidence="1">Multi-pass membrane protein</topology>
    </subcellularLocation>
</comment>
<accession>A0A418YD40</accession>
<sequence length="298" mass="31738">MIDALLAPFHFAFMQQAFLLALLVAIPCAILSCIVVLKGWSLMGDAIAHAVLPGLILAYLLAIPFAIGAFIAALCCASATGYISKHSRIKQDTAMGVVFSVMFALGLLLMTKVETGLHLDHLLYGDLLAAHWALIIEIAIVATIIIAVLLLQGKDLVMVVFDTCHAQVIGLNTQVLHYGLLALLSMLIVSALQAVGMILVIALLIAPGAIAFMLCSRFATMMATSLGIASFASMAGVYVSFYLDSAPAPTIILLLSVLFVVSFTVQLWRNQRLLSLENSPKSNLNKVAGKISLNTSKP</sequence>
<feature type="transmembrane region" description="Helical" evidence="8">
    <location>
        <begin position="198"/>
        <end position="215"/>
    </location>
</feature>
<feature type="transmembrane region" description="Helical" evidence="8">
    <location>
        <begin position="175"/>
        <end position="192"/>
    </location>
</feature>
<dbReference type="GO" id="GO:0071281">
    <property type="term" value="P:cellular response to iron ion"/>
    <property type="evidence" value="ECO:0007669"/>
    <property type="project" value="UniProtKB-ARBA"/>
</dbReference>
<keyword evidence="5 8" id="KW-1133">Transmembrane helix</keyword>
<evidence type="ECO:0000256" key="4">
    <source>
        <dbReference type="ARBA" id="ARBA00022692"/>
    </source>
</evidence>
<keyword evidence="10" id="KW-1185">Reference proteome</keyword>
<evidence type="ECO:0000256" key="1">
    <source>
        <dbReference type="ARBA" id="ARBA00004141"/>
    </source>
</evidence>
<feature type="transmembrane region" description="Helical" evidence="8">
    <location>
        <begin position="57"/>
        <end position="82"/>
    </location>
</feature>
<evidence type="ECO:0000313" key="10">
    <source>
        <dbReference type="Proteomes" id="UP000283255"/>
    </source>
</evidence>
<reference evidence="9 10" key="2">
    <citation type="submission" date="2019-01" db="EMBL/GenBank/DDBJ databases">
        <title>Motilimonas pumilus sp. nov., isolated from the gut of sea cucumber (Apostichopus japonicus).</title>
        <authorList>
            <person name="Wang F.-Q."/>
            <person name="Ren L.-H."/>
            <person name="Lin Y.-W."/>
            <person name="Sun G.-H."/>
            <person name="Du Z.-J."/>
            <person name="Zhao J.-X."/>
            <person name="Liu X.-J."/>
            <person name="Liu L.-J."/>
        </authorList>
    </citation>
    <scope>NUCLEOTIDE SEQUENCE [LARGE SCALE GENOMIC DNA]</scope>
    <source>
        <strain evidence="9 10">PLHSC7-2</strain>
    </source>
</reference>
<dbReference type="EMBL" id="QZCH01000017">
    <property type="protein sequence ID" value="RJG42440.1"/>
    <property type="molecule type" value="Genomic_DNA"/>
</dbReference>
<dbReference type="Proteomes" id="UP000283255">
    <property type="component" value="Unassembled WGS sequence"/>
</dbReference>
<keyword evidence="4 7" id="KW-0812">Transmembrane</keyword>
<dbReference type="InterPro" id="IPR037294">
    <property type="entry name" value="ABC_BtuC-like"/>
</dbReference>
<dbReference type="Pfam" id="PF00950">
    <property type="entry name" value="ABC-3"/>
    <property type="match status" value="1"/>
</dbReference>
<comment type="similarity">
    <text evidence="2 7">Belongs to the ABC-3 integral membrane protein family.</text>
</comment>
<evidence type="ECO:0000256" key="5">
    <source>
        <dbReference type="ARBA" id="ARBA00022989"/>
    </source>
</evidence>
<feature type="transmembrane region" description="Helical" evidence="8">
    <location>
        <begin position="222"/>
        <end position="243"/>
    </location>
</feature>
<evidence type="ECO:0000256" key="7">
    <source>
        <dbReference type="RuleBase" id="RU003943"/>
    </source>
</evidence>
<evidence type="ECO:0000256" key="3">
    <source>
        <dbReference type="ARBA" id="ARBA00022496"/>
    </source>
</evidence>
<comment type="caution">
    <text evidence="9">The sequence shown here is derived from an EMBL/GenBank/DDBJ whole genome shotgun (WGS) entry which is preliminary data.</text>
</comment>
<keyword evidence="3" id="KW-0406">Ion transport</keyword>
<dbReference type="PANTHER" id="PTHR30477">
    <property type="entry name" value="ABC-TRANSPORTER METAL-BINDING PROTEIN"/>
    <property type="match status" value="1"/>
</dbReference>
<feature type="transmembrane region" description="Helical" evidence="8">
    <location>
        <begin position="249"/>
        <end position="268"/>
    </location>
</feature>
<dbReference type="InterPro" id="IPR001626">
    <property type="entry name" value="ABC_TroCD"/>
</dbReference>
<dbReference type="FunFam" id="1.10.3470.10:FF:000003">
    <property type="entry name" value="Iron ABC transporter permease SitD"/>
    <property type="match status" value="1"/>
</dbReference>
<dbReference type="RefSeq" id="WP_119911262.1">
    <property type="nucleotide sequence ID" value="NZ_QZCH01000017.1"/>
</dbReference>
<evidence type="ECO:0000313" key="9">
    <source>
        <dbReference type="EMBL" id="RJG42440.1"/>
    </source>
</evidence>
<organism evidence="9 10">
    <name type="scientific">Motilimonas pumila</name>
    <dbReference type="NCBI Taxonomy" id="2303987"/>
    <lineage>
        <taxon>Bacteria</taxon>
        <taxon>Pseudomonadati</taxon>
        <taxon>Pseudomonadota</taxon>
        <taxon>Gammaproteobacteria</taxon>
        <taxon>Alteromonadales</taxon>
        <taxon>Alteromonadales genera incertae sedis</taxon>
        <taxon>Motilimonas</taxon>
    </lineage>
</organism>
<keyword evidence="3" id="KW-0408">Iron</keyword>
<dbReference type="PANTHER" id="PTHR30477:SF24">
    <property type="entry name" value="IRON TRANSPORT SYSTEM MEMBRANE PROTEIN HI_0359-RELATED"/>
    <property type="match status" value="1"/>
</dbReference>
<evidence type="ECO:0000256" key="2">
    <source>
        <dbReference type="ARBA" id="ARBA00008034"/>
    </source>
</evidence>
<dbReference type="GO" id="GO:0006826">
    <property type="term" value="P:iron ion transport"/>
    <property type="evidence" value="ECO:0007669"/>
    <property type="project" value="UniProtKB-KW"/>
</dbReference>
<feature type="transmembrane region" description="Helical" evidence="8">
    <location>
        <begin position="17"/>
        <end position="37"/>
    </location>
</feature>
<feature type="transmembrane region" description="Helical" evidence="8">
    <location>
        <begin position="94"/>
        <end position="111"/>
    </location>
</feature>
<evidence type="ECO:0000256" key="6">
    <source>
        <dbReference type="ARBA" id="ARBA00023136"/>
    </source>
</evidence>
<dbReference type="GO" id="GO:0055085">
    <property type="term" value="P:transmembrane transport"/>
    <property type="evidence" value="ECO:0007669"/>
    <property type="project" value="InterPro"/>
</dbReference>
<proteinExistence type="inferred from homology"/>
<keyword evidence="7" id="KW-0813">Transport</keyword>
<evidence type="ECO:0000256" key="8">
    <source>
        <dbReference type="SAM" id="Phobius"/>
    </source>
</evidence>
<keyword evidence="6 8" id="KW-0472">Membrane</keyword>
<dbReference type="Gene3D" id="1.10.3470.10">
    <property type="entry name" value="ABC transporter involved in vitamin B12 uptake, BtuC"/>
    <property type="match status" value="1"/>
</dbReference>
<dbReference type="SUPFAM" id="SSF81345">
    <property type="entry name" value="ABC transporter involved in vitamin B12 uptake, BtuC"/>
    <property type="match status" value="1"/>
</dbReference>
<protein>
    <submittedName>
        <fullName evidence="9">Metal ABC transporter permease</fullName>
    </submittedName>
</protein>
<name>A0A418YD40_9GAMM</name>
<keyword evidence="3" id="KW-0410">Iron transport</keyword>
<dbReference type="OrthoDB" id="9804300at2"/>
<dbReference type="GO" id="GO:0010043">
    <property type="term" value="P:response to zinc ion"/>
    <property type="evidence" value="ECO:0007669"/>
    <property type="project" value="TreeGrafter"/>
</dbReference>
<gene>
    <name evidence="9" type="ORF">D1Z90_13280</name>
</gene>
<dbReference type="AlphaFoldDB" id="A0A418YD40"/>
<dbReference type="CDD" id="cd06550">
    <property type="entry name" value="TM_ABC_iron-siderophores_like"/>
    <property type="match status" value="1"/>
</dbReference>
<reference evidence="9 10" key="1">
    <citation type="submission" date="2018-09" db="EMBL/GenBank/DDBJ databases">
        <authorList>
            <person name="Wang F."/>
        </authorList>
    </citation>
    <scope>NUCLEOTIDE SEQUENCE [LARGE SCALE GENOMIC DNA]</scope>
    <source>
        <strain evidence="9 10">PLHSC7-2</strain>
    </source>
</reference>
<dbReference type="GO" id="GO:0043190">
    <property type="term" value="C:ATP-binding cassette (ABC) transporter complex"/>
    <property type="evidence" value="ECO:0007669"/>
    <property type="project" value="InterPro"/>
</dbReference>
<feature type="transmembrane region" description="Helical" evidence="8">
    <location>
        <begin position="131"/>
        <end position="151"/>
    </location>
</feature>